<sequence>MYTIGLASIEIGAIASDGGMGQSLAQLGLTYQDTCKMTTEDPETTDFYAEEVDDPVFSMSRSGKTTFAFSIMNPELTTLQATMGGTITGAGETAKWSPPDTMPIIEQSVRITPQQGLKYEIPRMKIVAKINAEFSKKALLLIEVVGTVLQPTKAGLKKYEASKVATA</sequence>
<dbReference type="Proteomes" id="UP000324575">
    <property type="component" value="Unassembled WGS sequence"/>
</dbReference>
<accession>A0A5M8P419</accession>
<dbReference type="EMBL" id="SNRX01000003">
    <property type="protein sequence ID" value="KAA6303128.1"/>
    <property type="molecule type" value="Genomic_DNA"/>
</dbReference>
<protein>
    <submittedName>
        <fullName evidence="1">Uncharacterized protein</fullName>
    </submittedName>
</protein>
<reference evidence="1 2" key="1">
    <citation type="submission" date="2019-03" db="EMBL/GenBank/DDBJ databases">
        <title>Single cell metagenomics reveals metabolic interactions within the superorganism composed of flagellate Streblomastix strix and complex community of Bacteroidetes bacteria on its surface.</title>
        <authorList>
            <person name="Treitli S.C."/>
            <person name="Kolisko M."/>
            <person name="Husnik F."/>
            <person name="Keeling P."/>
            <person name="Hampl V."/>
        </authorList>
    </citation>
    <scope>NUCLEOTIDE SEQUENCE [LARGE SCALE GENOMIC DNA]</scope>
    <source>
        <strain evidence="1">St1</strain>
    </source>
</reference>
<evidence type="ECO:0000313" key="1">
    <source>
        <dbReference type="EMBL" id="KAA6303128.1"/>
    </source>
</evidence>
<organism evidence="1 2">
    <name type="scientific">Candidatus Ordinivivax streblomastigis</name>
    <dbReference type="NCBI Taxonomy" id="2540710"/>
    <lineage>
        <taxon>Bacteria</taxon>
        <taxon>Pseudomonadati</taxon>
        <taxon>Bacteroidota</taxon>
        <taxon>Bacteroidia</taxon>
        <taxon>Bacteroidales</taxon>
        <taxon>Candidatus Ordinivivax</taxon>
    </lineage>
</organism>
<proteinExistence type="predicted"/>
<comment type="caution">
    <text evidence="1">The sequence shown here is derived from an EMBL/GenBank/DDBJ whole genome shotgun (WGS) entry which is preliminary data.</text>
</comment>
<name>A0A5M8P419_9BACT</name>
<dbReference type="AlphaFoldDB" id="A0A5M8P419"/>
<gene>
    <name evidence="1" type="ORF">EZS26_000731</name>
</gene>
<evidence type="ECO:0000313" key="2">
    <source>
        <dbReference type="Proteomes" id="UP000324575"/>
    </source>
</evidence>